<name>A0A2P2KEP0_RHIMU</name>
<accession>A0A2P2KEP0</accession>
<organism evidence="1">
    <name type="scientific">Rhizophora mucronata</name>
    <name type="common">Asiatic mangrove</name>
    <dbReference type="NCBI Taxonomy" id="61149"/>
    <lineage>
        <taxon>Eukaryota</taxon>
        <taxon>Viridiplantae</taxon>
        <taxon>Streptophyta</taxon>
        <taxon>Embryophyta</taxon>
        <taxon>Tracheophyta</taxon>
        <taxon>Spermatophyta</taxon>
        <taxon>Magnoliopsida</taxon>
        <taxon>eudicotyledons</taxon>
        <taxon>Gunneridae</taxon>
        <taxon>Pentapetalae</taxon>
        <taxon>rosids</taxon>
        <taxon>fabids</taxon>
        <taxon>Malpighiales</taxon>
        <taxon>Rhizophoraceae</taxon>
        <taxon>Rhizophora</taxon>
    </lineage>
</organism>
<reference evidence="1" key="1">
    <citation type="submission" date="2018-02" db="EMBL/GenBank/DDBJ databases">
        <title>Rhizophora mucronata_Transcriptome.</title>
        <authorList>
            <person name="Meera S.P."/>
            <person name="Sreeshan A."/>
            <person name="Augustine A."/>
        </authorList>
    </citation>
    <scope>NUCLEOTIDE SEQUENCE</scope>
    <source>
        <tissue evidence="1">Leaf</tissue>
    </source>
</reference>
<evidence type="ECO:0000313" key="1">
    <source>
        <dbReference type="EMBL" id="MBX04203.1"/>
    </source>
</evidence>
<protein>
    <submittedName>
        <fullName evidence="1">Auxin response factor</fullName>
    </submittedName>
</protein>
<dbReference type="EMBL" id="GGEC01023719">
    <property type="protein sequence ID" value="MBX04203.1"/>
    <property type="molecule type" value="Transcribed_RNA"/>
</dbReference>
<proteinExistence type="predicted"/>
<sequence>MQQPVRCDPVESRQHGLRQVAETQEGPHMHAIALNSKLFYPLPEPAE</sequence>
<dbReference type="AlphaFoldDB" id="A0A2P2KEP0"/>